<dbReference type="InterPro" id="IPR027417">
    <property type="entry name" value="P-loop_NTPase"/>
</dbReference>
<evidence type="ECO:0000256" key="5">
    <source>
        <dbReference type="ARBA" id="ARBA00022737"/>
    </source>
</evidence>
<evidence type="ECO:0000256" key="8">
    <source>
        <dbReference type="ARBA" id="ARBA00022967"/>
    </source>
</evidence>
<feature type="domain" description="ABC transporter" evidence="11">
    <location>
        <begin position="5"/>
        <end position="246"/>
    </location>
</feature>
<dbReference type="EMBL" id="AGDV01000008">
    <property type="protein sequence ID" value="EMB34727.1"/>
    <property type="molecule type" value="Genomic_DNA"/>
</dbReference>
<keyword evidence="3" id="KW-0813">Transport</keyword>
<evidence type="ECO:0000256" key="4">
    <source>
        <dbReference type="ARBA" id="ARBA00022475"/>
    </source>
</evidence>
<dbReference type="CDD" id="cd03226">
    <property type="entry name" value="ABC_cobalt_CbiO_domain2"/>
    <property type="match status" value="1"/>
</dbReference>
<keyword evidence="5" id="KW-0677">Repeat</keyword>
<dbReference type="AlphaFoldDB" id="A0A0E2E7I1"/>
<comment type="subcellular location">
    <subcellularLocation>
        <location evidence="1">Cell membrane</location>
        <topology evidence="1">Peripheral membrane protein</topology>
    </subcellularLocation>
</comment>
<comment type="caution">
    <text evidence="12">The sequence shown here is derived from an EMBL/GenBank/DDBJ whole genome shotgun (WGS) entry which is preliminary data.</text>
</comment>
<keyword evidence="4" id="KW-1003">Cell membrane</keyword>
<evidence type="ECO:0000256" key="6">
    <source>
        <dbReference type="ARBA" id="ARBA00022741"/>
    </source>
</evidence>
<dbReference type="InterPro" id="IPR003593">
    <property type="entry name" value="AAA+_ATPase"/>
</dbReference>
<dbReference type="HOGENOM" id="CLU_000604_86_7_12"/>
<accession>A0A0E2E7I1</accession>
<evidence type="ECO:0000256" key="9">
    <source>
        <dbReference type="ARBA" id="ARBA00023136"/>
    </source>
</evidence>
<keyword evidence="9" id="KW-0472">Membrane</keyword>
<dbReference type="InterPro" id="IPR015856">
    <property type="entry name" value="ABC_transpr_CbiO/EcfA_su"/>
</dbReference>
<evidence type="ECO:0000256" key="1">
    <source>
        <dbReference type="ARBA" id="ARBA00004202"/>
    </source>
</evidence>
<dbReference type="GO" id="GO:0042626">
    <property type="term" value="F:ATPase-coupled transmembrane transporter activity"/>
    <property type="evidence" value="ECO:0007669"/>
    <property type="project" value="TreeGrafter"/>
</dbReference>
<dbReference type="GO" id="GO:0016887">
    <property type="term" value="F:ATP hydrolysis activity"/>
    <property type="evidence" value="ECO:0007669"/>
    <property type="project" value="InterPro"/>
</dbReference>
<dbReference type="Proteomes" id="UP000011705">
    <property type="component" value="Chromosome"/>
</dbReference>
<dbReference type="GO" id="GO:0005524">
    <property type="term" value="F:ATP binding"/>
    <property type="evidence" value="ECO:0007669"/>
    <property type="project" value="UniProtKB-KW"/>
</dbReference>
<evidence type="ECO:0000259" key="11">
    <source>
        <dbReference type="PROSITE" id="PS50893"/>
    </source>
</evidence>
<dbReference type="GO" id="GO:0043190">
    <property type="term" value="C:ATP-binding cassette (ABC) transporter complex"/>
    <property type="evidence" value="ECO:0007669"/>
    <property type="project" value="TreeGrafter"/>
</dbReference>
<keyword evidence="8" id="KW-1278">Translocase</keyword>
<comment type="function">
    <text evidence="10">Probably part of an ABC transporter complex. Responsible for energy coupling to the transport system.</text>
</comment>
<gene>
    <name evidence="12" type="ORF">HMPREF9726_00865</name>
</gene>
<dbReference type="InterPro" id="IPR003439">
    <property type="entry name" value="ABC_transporter-like_ATP-bd"/>
</dbReference>
<dbReference type="PANTHER" id="PTHR43553">
    <property type="entry name" value="HEAVY METAL TRANSPORTER"/>
    <property type="match status" value="1"/>
</dbReference>
<evidence type="ECO:0000256" key="3">
    <source>
        <dbReference type="ARBA" id="ARBA00022448"/>
    </source>
</evidence>
<dbReference type="PATRIC" id="fig|999432.5.peg.898"/>
<dbReference type="Gene3D" id="3.40.50.300">
    <property type="entry name" value="P-loop containing nucleotide triphosphate hydrolases"/>
    <property type="match status" value="2"/>
</dbReference>
<feature type="domain" description="ABC transporter" evidence="11">
    <location>
        <begin position="278"/>
        <end position="502"/>
    </location>
</feature>
<name>A0A0E2E7I1_TREDN</name>
<dbReference type="PROSITE" id="PS50893">
    <property type="entry name" value="ABC_TRANSPORTER_2"/>
    <property type="match status" value="2"/>
</dbReference>
<proteinExistence type="inferred from homology"/>
<sequence length="502" mass="56459">MNTAVELKDVSFIYESSKDGITNLKKTSLNIKKGEFLLVTGISGCGKSTLTKCINGLIPRFYEGEFSGSVFINEKDVSNFSIDEISKDIGSVFQSPKSQFFTDDVISELSFPCENYGISRDEIIERIAEVCSILHIENLLTEKLESLSNGQKQKIAIASILTLRPKIIVLDEPSSNLDFNSILILAGVLKILKQRGFTIIIAEHRLHYLKDLFDRVIYINEGSIQNEYSRDEFLALTNTELNSKGLRSLHLFTNENEAEPIGHEPNKFNSDTEAEKICSLSDISFSFKDGTEILNSVNLDLYKNDIAALTGKNGAGKTTLAKIISGIYRQSSGSIKFEEKILNEKERVSRTNFVLQDVEYQLFGADVFSELLIGNKQLENVNEKIEKALKKLNLYDYKDEHPFSLSMGQKQRLIIAATYVRGCPLTILDEPTSGLDYGNMVRVGELIEEIAETSAVLIITHDFEFISKICNRLILLKDKKIALDSRLEKNDKKLESIFSTYL</sequence>
<comment type="similarity">
    <text evidence="2">Belongs to the ABC transporter superfamily.</text>
</comment>
<protein>
    <recommendedName>
        <fullName evidence="11">ABC transporter domain-containing protein</fullName>
    </recommendedName>
</protein>
<evidence type="ECO:0000256" key="7">
    <source>
        <dbReference type="ARBA" id="ARBA00022840"/>
    </source>
</evidence>
<reference evidence="12" key="1">
    <citation type="submission" date="2012-01" db="EMBL/GenBank/DDBJ databases">
        <title>The Genome Sequence of Treponema denticola H-22.</title>
        <authorList>
            <consortium name="The Broad Institute Genome Sequencing Platform"/>
            <person name="Earl A."/>
            <person name="Ward D."/>
            <person name="Feldgarden M."/>
            <person name="Gevers D."/>
            <person name="Blanton J.M."/>
            <person name="Fenno C.J."/>
            <person name="Baranova O.V."/>
            <person name="Mathney J."/>
            <person name="Dewhirst F.E."/>
            <person name="Izard J."/>
            <person name="Young S.K."/>
            <person name="Zeng Q."/>
            <person name="Gargeya S."/>
            <person name="Fitzgerald M."/>
            <person name="Haas B."/>
            <person name="Abouelleil A."/>
            <person name="Alvarado L."/>
            <person name="Arachchi H.M."/>
            <person name="Berlin A."/>
            <person name="Chapman S.B."/>
            <person name="Gearin G."/>
            <person name="Goldberg J."/>
            <person name="Griggs A."/>
            <person name="Gujja S."/>
            <person name="Hansen M."/>
            <person name="Heiman D."/>
            <person name="Howarth C."/>
            <person name="Larimer J."/>
            <person name="Lui A."/>
            <person name="MacDonald P.J.P."/>
            <person name="McCowen C."/>
            <person name="Montmayeur A."/>
            <person name="Murphy C."/>
            <person name="Neiman D."/>
            <person name="Pearson M."/>
            <person name="Priest M."/>
            <person name="Roberts A."/>
            <person name="Saif S."/>
            <person name="Shea T."/>
            <person name="Sisk P."/>
            <person name="Stolte C."/>
            <person name="Sykes S."/>
            <person name="Wortman J."/>
            <person name="Nusbaum C."/>
            <person name="Birren B."/>
        </authorList>
    </citation>
    <scope>NUCLEOTIDE SEQUENCE [LARGE SCALE GENOMIC DNA]</scope>
    <source>
        <strain evidence="12">H-22</strain>
    </source>
</reference>
<keyword evidence="7" id="KW-0067">ATP-binding</keyword>
<dbReference type="PANTHER" id="PTHR43553:SF23">
    <property type="entry name" value="ABC TRANSPORTER ATP-BINDING COMPONENT"/>
    <property type="match status" value="1"/>
</dbReference>
<dbReference type="RefSeq" id="WP_002683750.1">
    <property type="nucleotide sequence ID" value="NZ_CM001795.1"/>
</dbReference>
<dbReference type="Pfam" id="PF00005">
    <property type="entry name" value="ABC_tran"/>
    <property type="match status" value="2"/>
</dbReference>
<dbReference type="InterPro" id="IPR050095">
    <property type="entry name" value="ECF_ABC_transporter_ATP-bd"/>
</dbReference>
<dbReference type="CDD" id="cd03225">
    <property type="entry name" value="ABC_cobalt_CbiO_domain1"/>
    <property type="match status" value="1"/>
</dbReference>
<dbReference type="SMART" id="SM00382">
    <property type="entry name" value="AAA"/>
    <property type="match status" value="2"/>
</dbReference>
<dbReference type="SUPFAM" id="SSF52540">
    <property type="entry name" value="P-loop containing nucleoside triphosphate hydrolases"/>
    <property type="match status" value="2"/>
</dbReference>
<evidence type="ECO:0000256" key="10">
    <source>
        <dbReference type="ARBA" id="ARBA00025157"/>
    </source>
</evidence>
<evidence type="ECO:0000313" key="12">
    <source>
        <dbReference type="EMBL" id="EMB34727.1"/>
    </source>
</evidence>
<keyword evidence="6" id="KW-0547">Nucleotide-binding</keyword>
<evidence type="ECO:0000256" key="2">
    <source>
        <dbReference type="ARBA" id="ARBA00005417"/>
    </source>
</evidence>
<organism evidence="12">
    <name type="scientific">Treponema denticola H-22</name>
    <dbReference type="NCBI Taxonomy" id="999432"/>
    <lineage>
        <taxon>Bacteria</taxon>
        <taxon>Pseudomonadati</taxon>
        <taxon>Spirochaetota</taxon>
        <taxon>Spirochaetia</taxon>
        <taxon>Spirochaetales</taxon>
        <taxon>Treponemataceae</taxon>
        <taxon>Treponema</taxon>
    </lineage>
</organism>